<feature type="compositionally biased region" description="Low complexity" evidence="1">
    <location>
        <begin position="1062"/>
        <end position="1075"/>
    </location>
</feature>
<dbReference type="PANTHER" id="PTHR38690:SF1">
    <property type="entry name" value="PROTEASE"/>
    <property type="match status" value="1"/>
</dbReference>
<evidence type="ECO:0000313" key="3">
    <source>
        <dbReference type="EMBL" id="GAA5523979.1"/>
    </source>
</evidence>
<comment type="caution">
    <text evidence="3">The sequence shown here is derived from an EMBL/GenBank/DDBJ whole genome shotgun (WGS) entry which is preliminary data.</text>
</comment>
<reference evidence="3 4" key="1">
    <citation type="submission" date="2024-02" db="EMBL/GenBank/DDBJ databases">
        <title>Microbulbifer aestuariivivens NBRC 112533.</title>
        <authorList>
            <person name="Ichikawa N."/>
            <person name="Katano-Makiyama Y."/>
            <person name="Hidaka K."/>
        </authorList>
    </citation>
    <scope>NUCLEOTIDE SEQUENCE [LARGE SCALE GENOMIC DNA]</scope>
    <source>
        <strain evidence="3 4">NBRC 112533</strain>
    </source>
</reference>
<protein>
    <recommendedName>
        <fullName evidence="2">YhdP central domain-containing protein</fullName>
    </recommendedName>
</protein>
<organism evidence="3 4">
    <name type="scientific">Microbulbifer aestuariivivens</name>
    <dbReference type="NCBI Taxonomy" id="1908308"/>
    <lineage>
        <taxon>Bacteria</taxon>
        <taxon>Pseudomonadati</taxon>
        <taxon>Pseudomonadota</taxon>
        <taxon>Gammaproteobacteria</taxon>
        <taxon>Cellvibrionales</taxon>
        <taxon>Microbulbiferaceae</taxon>
        <taxon>Microbulbifer</taxon>
    </lineage>
</organism>
<feature type="region of interest" description="Disordered" evidence="1">
    <location>
        <begin position="309"/>
        <end position="332"/>
    </location>
</feature>
<accession>A0ABP9WLI3</accession>
<dbReference type="InterPro" id="IPR011836">
    <property type="entry name" value="YhdP"/>
</dbReference>
<dbReference type="InterPro" id="IPR025263">
    <property type="entry name" value="YhdP_central"/>
</dbReference>
<gene>
    <name evidence="3" type="ORF">Maes01_00528</name>
</gene>
<dbReference type="Pfam" id="PF13116">
    <property type="entry name" value="YhdP"/>
    <property type="match status" value="1"/>
</dbReference>
<proteinExistence type="predicted"/>
<name>A0ABP9WLI3_9GAMM</name>
<dbReference type="Proteomes" id="UP001408594">
    <property type="component" value="Unassembled WGS sequence"/>
</dbReference>
<dbReference type="EMBL" id="BAABRT010000003">
    <property type="protein sequence ID" value="GAA5523979.1"/>
    <property type="molecule type" value="Genomic_DNA"/>
</dbReference>
<dbReference type="NCBIfam" id="TIGR02099">
    <property type="entry name" value="YhdP family protein"/>
    <property type="match status" value="1"/>
</dbReference>
<feature type="region of interest" description="Disordered" evidence="1">
    <location>
        <begin position="1374"/>
        <end position="1435"/>
    </location>
</feature>
<sequence length="1435" mass="157247">MARLLPLLRWLARKFWLLVITLVISLAILVQTGRLLSPYVQEFRPQISAWLSARLGVPVQVERLSVRWEALEVALQVEGLRLGEQGEMQMGYGLFHLDLLSTLWNRDPVWENLEVRQFKAGAHRNAAGQWQLNGFPSAPMSAGEARAPRQMGDPARLFQLGPKIQIRDASISVRLDDGQLAELYLPQVLLENSGDFHRLIGKASISRPSSRPSDEADAQRAQATAEHETLRLILEGRGNPRDRENFHLRGYLQLNELLVDADVLDLLQRLTPLPDRYHWSGPKLARGSLWLDGRSGGYQLRGHLDLAQAADDTAAEPSEQAESEHVGGSGGAALAPLDSVAGDISGDWHPGQSWRIALQQVKIGWRDLAVPSFNLQARGSAGQGFHLAVDTVDLAVWSGILKRMQLLRGPADEWLQALSPSGRLQRLQFSRDGDAQVSLSAELRDITVAAYKGSPAIEQLNGYLRMRGGSGTVMLDASEGFTLHLPNLYEQPFELDRLRGALSWAIDRDKNSVQVYSGPLSLRGAIGEIDGQFLLQLPFTPNSGATELTLALGLHDAPLSAQRLLVPFTTSEELRKWLDAAVGQDNPGRVRQAGFIYRGYAYKRGADASLLALGEHPQRQTVQLAAEIRDAELLFAGGWPQARKLDARLKIYDRHARVNASTARLWNIEAREIEVKINPDPSGDGAMLGVHASLSGPAGDGLRLLQESPLRERLGTDFDGWRLGGDMTGDLALQQPLGGAAQAPRQTVRVELQRADLLMEPLNLHVRGLKGEVRFDSETGLAGSGFEGLLWGRNLNAEITHPQEGKQRDTQIVIRGSAATESVREWSGRPELDWMDGELDYRTLVTIPAAERELPYSAIVQVNSDLAGVAVDLPAPLGKAAQERTEFVLRIPIGTEGNLYHLGYGEHLQGQFWQVDGALDRAAIALNAQAQLPDERGISITGDLSSIDFPRWRDLLQIYSDGDPERQSTGELADENPLPLRLDLSTDQLLLGAVTVEHIHVSGRGLGADWQLSFDSEMAAGSVSGVLGAETPLQVQLQHLRLPVPDPQDTEPLQTAGEERAQAQGQAQLQTQSQDGADRPDPLAGFDFTQLPHMDFSTQSLWYGEDNYGRWSFRVRPSAERLVVSDIIGAARGVRVEGRGEGANKLGAQLMWMRDADGVESSQFIGRLSAKDLADVQRASSQEPLIESQSAIFDMALRWDGSPLQITPRQMNGELKIDIRDGRFLRASDNAGSALLRLLSLFNFDTWARRLRLDFSDLYQSGMAFDRVRGEVFFEGEGELLIAVPIQVEGPTSELQMAGRVNLVQEDLDLSLVATLPVGNNLALVAALAGGLPAAAGVYLISKAFKKQVNNVASVSYRISGDWADPQVRFDKLFDGDGATRQGSEAEQQGRLLRERRADEGQAGERQTNGRQAEHNGEPEDGADTPAADSEHSAG</sequence>
<keyword evidence="4" id="KW-1185">Reference proteome</keyword>
<feature type="region of interest" description="Disordered" evidence="1">
    <location>
        <begin position="1043"/>
        <end position="1085"/>
    </location>
</feature>
<evidence type="ECO:0000256" key="1">
    <source>
        <dbReference type="SAM" id="MobiDB-lite"/>
    </source>
</evidence>
<evidence type="ECO:0000313" key="4">
    <source>
        <dbReference type="Proteomes" id="UP001408594"/>
    </source>
</evidence>
<feature type="region of interest" description="Disordered" evidence="1">
    <location>
        <begin position="203"/>
        <end position="225"/>
    </location>
</feature>
<dbReference type="PANTHER" id="PTHR38690">
    <property type="entry name" value="PROTEASE-RELATED"/>
    <property type="match status" value="1"/>
</dbReference>
<feature type="domain" description="YhdP central" evidence="2">
    <location>
        <begin position="7"/>
        <end position="1368"/>
    </location>
</feature>
<evidence type="ECO:0000259" key="2">
    <source>
        <dbReference type="Pfam" id="PF13116"/>
    </source>
</evidence>
<dbReference type="RefSeq" id="WP_345548595.1">
    <property type="nucleotide sequence ID" value="NZ_BAABRT010000003.1"/>
</dbReference>